<evidence type="ECO:0000256" key="20">
    <source>
        <dbReference type="SAM" id="Phobius"/>
    </source>
</evidence>
<evidence type="ECO:0000256" key="11">
    <source>
        <dbReference type="ARBA" id="ARBA00023011"/>
    </source>
</evidence>
<keyword evidence="10" id="KW-0560">Oxidoreductase</keyword>
<keyword evidence="4" id="KW-0153">Cholesterol metabolism</keyword>
<dbReference type="GO" id="GO:0005789">
    <property type="term" value="C:endoplasmic reticulum membrane"/>
    <property type="evidence" value="ECO:0007669"/>
    <property type="project" value="TreeGrafter"/>
</dbReference>
<feature type="transmembrane region" description="Helical" evidence="20">
    <location>
        <begin position="60"/>
        <end position="79"/>
    </location>
</feature>
<keyword evidence="13 20" id="KW-0472">Membrane</keyword>
<proteinExistence type="inferred from homology"/>
<evidence type="ECO:0000256" key="3">
    <source>
        <dbReference type="ARBA" id="ARBA00022516"/>
    </source>
</evidence>
<name>A0A8S1C9J6_9INSE</name>
<feature type="transmembrane region" description="Helical" evidence="20">
    <location>
        <begin position="20"/>
        <end position="40"/>
    </location>
</feature>
<dbReference type="GO" id="GO:0006695">
    <property type="term" value="P:cholesterol biosynthetic process"/>
    <property type="evidence" value="ECO:0007669"/>
    <property type="project" value="UniProtKB-KW"/>
</dbReference>
<evidence type="ECO:0000256" key="16">
    <source>
        <dbReference type="ARBA" id="ARBA00038851"/>
    </source>
</evidence>
<feature type="transmembrane region" description="Helical" evidence="20">
    <location>
        <begin position="100"/>
        <end position="118"/>
    </location>
</feature>
<comment type="catalytic activity">
    <reaction evidence="18">
        <text>cholesterol + NADP(+) = 7-dehydrocholesterol + NADPH + H(+)</text>
        <dbReference type="Rhea" id="RHEA:23984"/>
        <dbReference type="ChEBI" id="CHEBI:15378"/>
        <dbReference type="ChEBI" id="CHEBI:16113"/>
        <dbReference type="ChEBI" id="CHEBI:17759"/>
        <dbReference type="ChEBI" id="CHEBI:57783"/>
        <dbReference type="ChEBI" id="CHEBI:58349"/>
        <dbReference type="EC" id="1.3.1.21"/>
    </reaction>
    <physiologicalReaction direction="right-to-left" evidence="18">
        <dbReference type="Rhea" id="RHEA:23986"/>
    </physiologicalReaction>
</comment>
<keyword evidence="15" id="KW-0753">Steroid metabolism</keyword>
<evidence type="ECO:0000256" key="14">
    <source>
        <dbReference type="ARBA" id="ARBA00023166"/>
    </source>
</evidence>
<dbReference type="GO" id="GO:0016132">
    <property type="term" value="P:brassinosteroid biosynthetic process"/>
    <property type="evidence" value="ECO:0007669"/>
    <property type="project" value="TreeGrafter"/>
</dbReference>
<keyword evidence="11" id="KW-0756">Sterol biosynthesis</keyword>
<evidence type="ECO:0000256" key="15">
    <source>
        <dbReference type="ARBA" id="ARBA00023221"/>
    </source>
</evidence>
<evidence type="ECO:0000256" key="10">
    <source>
        <dbReference type="ARBA" id="ARBA00023002"/>
    </source>
</evidence>
<keyword evidence="8" id="KW-0752">Steroid biosynthesis</keyword>
<keyword evidence="7" id="KW-0521">NADP</keyword>
<comment type="similarity">
    <text evidence="2">Belongs to the ERG4/ERG24 family.</text>
</comment>
<evidence type="ECO:0000256" key="4">
    <source>
        <dbReference type="ARBA" id="ARBA00022548"/>
    </source>
</evidence>
<keyword evidence="9 20" id="KW-1133">Transmembrane helix</keyword>
<dbReference type="Pfam" id="PF01222">
    <property type="entry name" value="ERG4_ERG24"/>
    <property type="match status" value="1"/>
</dbReference>
<organism evidence="21 22">
    <name type="scientific">Cloeon dipterum</name>
    <dbReference type="NCBI Taxonomy" id="197152"/>
    <lineage>
        <taxon>Eukaryota</taxon>
        <taxon>Metazoa</taxon>
        <taxon>Ecdysozoa</taxon>
        <taxon>Arthropoda</taxon>
        <taxon>Hexapoda</taxon>
        <taxon>Insecta</taxon>
        <taxon>Pterygota</taxon>
        <taxon>Palaeoptera</taxon>
        <taxon>Ephemeroptera</taxon>
        <taxon>Pisciforma</taxon>
        <taxon>Baetidae</taxon>
        <taxon>Cloeon</taxon>
    </lineage>
</organism>
<evidence type="ECO:0000313" key="21">
    <source>
        <dbReference type="EMBL" id="CAB3365471.1"/>
    </source>
</evidence>
<protein>
    <recommendedName>
        <fullName evidence="16">7-dehydrocholesterol reductase</fullName>
        <ecNumber evidence="16">1.3.1.21</ecNumber>
    </recommendedName>
    <alternativeName>
        <fullName evidence="17">Sterol Delta(7)-reductase</fullName>
    </alternativeName>
</protein>
<evidence type="ECO:0000256" key="18">
    <source>
        <dbReference type="ARBA" id="ARBA00047795"/>
    </source>
</evidence>
<keyword evidence="22" id="KW-1185">Reference proteome</keyword>
<gene>
    <name evidence="21" type="ORF">CLODIP_2_CD06124</name>
</gene>
<evidence type="ECO:0000256" key="19">
    <source>
        <dbReference type="ARBA" id="ARBA00047826"/>
    </source>
</evidence>
<dbReference type="OrthoDB" id="5326588at2759"/>
<dbReference type="PANTHER" id="PTHR21257">
    <property type="entry name" value="DELTA(14)-STEROL REDUCTASE"/>
    <property type="match status" value="1"/>
</dbReference>
<feature type="transmembrane region" description="Helical" evidence="20">
    <location>
        <begin position="130"/>
        <end position="150"/>
    </location>
</feature>
<evidence type="ECO:0000256" key="6">
    <source>
        <dbReference type="ARBA" id="ARBA00022778"/>
    </source>
</evidence>
<dbReference type="EMBL" id="CADEPI010000020">
    <property type="protein sequence ID" value="CAB3365471.1"/>
    <property type="molecule type" value="Genomic_DNA"/>
</dbReference>
<evidence type="ECO:0000256" key="13">
    <source>
        <dbReference type="ARBA" id="ARBA00023136"/>
    </source>
</evidence>
<keyword evidence="6" id="KW-0152">Cholesterol biosynthesis</keyword>
<evidence type="ECO:0000256" key="9">
    <source>
        <dbReference type="ARBA" id="ARBA00022989"/>
    </source>
</evidence>
<accession>A0A8S1C9J6</accession>
<dbReference type="InterPro" id="IPR001171">
    <property type="entry name" value="ERG24_DHCR-like"/>
</dbReference>
<dbReference type="AlphaFoldDB" id="A0A8S1C9J6"/>
<evidence type="ECO:0000256" key="5">
    <source>
        <dbReference type="ARBA" id="ARBA00022692"/>
    </source>
</evidence>
<keyword evidence="5 20" id="KW-0812">Transmembrane</keyword>
<comment type="caution">
    <text evidence="21">The sequence shown here is derived from an EMBL/GenBank/DDBJ whole genome shotgun (WGS) entry which is preliminary data.</text>
</comment>
<evidence type="ECO:0000313" key="22">
    <source>
        <dbReference type="Proteomes" id="UP000494165"/>
    </source>
</evidence>
<evidence type="ECO:0000256" key="17">
    <source>
        <dbReference type="ARBA" id="ARBA00042688"/>
    </source>
</evidence>
<dbReference type="PANTHER" id="PTHR21257:SF38">
    <property type="entry name" value="7-DEHYDROCHOLESTEROL REDUCTASE"/>
    <property type="match status" value="1"/>
</dbReference>
<sequence>MAKSQEKSLFETGWYKSLRYNVIPPIFVLIFTAAVQWLALLGDNPCPLDLEQCPRLLGSVYAWILTCSYLLWVFVWLWIPDKKFKGPVSPEGEIPEYQDNGFQFYVATCILFCALQFMNPLLSAIIVDNFPEILACLSIVALLLCVWLCISGRIIKGKVQQGASFVYDFYRGCELHPKFLGCDAKQLTVSRLGMSLWQVLILAAFFVGPKQAPEVVSLALQTIYIAKFFWWENGYYTTLDITYDRAGYYLCWGGSVWIPALFPLSQMAYGYGY</sequence>
<comment type="subcellular location">
    <subcellularLocation>
        <location evidence="1">Membrane</location>
        <topology evidence="1">Multi-pass membrane protein</topology>
    </subcellularLocation>
</comment>
<evidence type="ECO:0000256" key="8">
    <source>
        <dbReference type="ARBA" id="ARBA00022955"/>
    </source>
</evidence>
<evidence type="ECO:0000256" key="1">
    <source>
        <dbReference type="ARBA" id="ARBA00004141"/>
    </source>
</evidence>
<reference evidence="21 22" key="1">
    <citation type="submission" date="2020-04" db="EMBL/GenBank/DDBJ databases">
        <authorList>
            <person name="Alioto T."/>
            <person name="Alioto T."/>
            <person name="Gomez Garrido J."/>
        </authorList>
    </citation>
    <scope>NUCLEOTIDE SEQUENCE [LARGE SCALE GENOMIC DNA]</scope>
</reference>
<evidence type="ECO:0000256" key="2">
    <source>
        <dbReference type="ARBA" id="ARBA00005402"/>
    </source>
</evidence>
<keyword evidence="14" id="KW-1207">Sterol metabolism</keyword>
<keyword evidence="12" id="KW-0443">Lipid metabolism</keyword>
<evidence type="ECO:0000256" key="12">
    <source>
        <dbReference type="ARBA" id="ARBA00023098"/>
    </source>
</evidence>
<dbReference type="EC" id="1.3.1.21" evidence="16"/>
<evidence type="ECO:0000256" key="7">
    <source>
        <dbReference type="ARBA" id="ARBA00022857"/>
    </source>
</evidence>
<dbReference type="GO" id="GO:0047598">
    <property type="term" value="F:7-dehydrocholesterol reductase activity"/>
    <property type="evidence" value="ECO:0007669"/>
    <property type="project" value="UniProtKB-EC"/>
</dbReference>
<comment type="catalytic activity">
    <reaction evidence="19">
        <text>7-dehydrodesmosterol + NADPH + H(+) = desmosterol + NADP(+)</text>
        <dbReference type="Rhea" id="RHEA:46740"/>
        <dbReference type="ChEBI" id="CHEBI:15378"/>
        <dbReference type="ChEBI" id="CHEBI:17737"/>
        <dbReference type="ChEBI" id="CHEBI:27910"/>
        <dbReference type="ChEBI" id="CHEBI:57783"/>
        <dbReference type="ChEBI" id="CHEBI:58349"/>
    </reaction>
    <physiologicalReaction direction="left-to-right" evidence="19">
        <dbReference type="Rhea" id="RHEA:46741"/>
    </physiologicalReaction>
</comment>
<keyword evidence="3" id="KW-0444">Lipid biosynthesis</keyword>
<dbReference type="Proteomes" id="UP000494165">
    <property type="component" value="Unassembled WGS sequence"/>
</dbReference>